<proteinExistence type="predicted"/>
<feature type="region of interest" description="Disordered" evidence="1">
    <location>
        <begin position="162"/>
        <end position="255"/>
    </location>
</feature>
<dbReference type="Proteomes" id="UP001155145">
    <property type="component" value="Unassembled WGS sequence"/>
</dbReference>
<name>A0A9X1M869_9MICC</name>
<feature type="transmembrane region" description="Helical" evidence="2">
    <location>
        <begin position="37"/>
        <end position="58"/>
    </location>
</feature>
<dbReference type="RefSeq" id="WP_227928825.1">
    <property type="nucleotide sequence ID" value="NZ_CP094984.1"/>
</dbReference>
<dbReference type="Proteomes" id="UP000829758">
    <property type="component" value="Chromosome"/>
</dbReference>
<evidence type="ECO:0000313" key="6">
    <source>
        <dbReference type="Proteomes" id="UP001155145"/>
    </source>
</evidence>
<feature type="region of interest" description="Disordered" evidence="1">
    <location>
        <begin position="1"/>
        <end position="26"/>
    </location>
</feature>
<organism evidence="3 6">
    <name type="scientific">Arthrobacter zhangbolii</name>
    <dbReference type="NCBI Taxonomy" id="2886936"/>
    <lineage>
        <taxon>Bacteria</taxon>
        <taxon>Bacillati</taxon>
        <taxon>Actinomycetota</taxon>
        <taxon>Actinomycetes</taxon>
        <taxon>Micrococcales</taxon>
        <taxon>Micrococcaceae</taxon>
        <taxon>Arthrobacter</taxon>
    </lineage>
</organism>
<evidence type="ECO:0000313" key="4">
    <source>
        <dbReference type="EMBL" id="UON91375.1"/>
    </source>
</evidence>
<reference evidence="3" key="1">
    <citation type="submission" date="2021-10" db="EMBL/GenBank/DDBJ databases">
        <title>Novel species in genus Arthrobacter.</title>
        <authorList>
            <person name="Liu Y."/>
        </authorList>
    </citation>
    <scope>NUCLEOTIDE SEQUENCE</scope>
    <source>
        <strain evidence="3">Zg-Y462</strain>
        <strain evidence="5">zg-Y462</strain>
    </source>
</reference>
<dbReference type="EMBL" id="JAJFZT010000005">
    <property type="protein sequence ID" value="MCC3272791.1"/>
    <property type="molecule type" value="Genomic_DNA"/>
</dbReference>
<keyword evidence="2" id="KW-0812">Transmembrane</keyword>
<dbReference type="EMBL" id="CP094984">
    <property type="protein sequence ID" value="UON91375.1"/>
    <property type="molecule type" value="Genomic_DNA"/>
</dbReference>
<sequence>MYNTSTTPSGGGSTQSYAGRPGGQTPPAAFRIRKGRVALALTGLLALVTVLVGGVLAAATAVSWLIPAAGLAAAAASVIGLRSLALRDRRRRVQNAFRDAMGPDLQHRTGFVSPADQVLGEPEEAAPAAPPQPLRETVLFDLQAAPAPDAIVDAVPAALTTPPAEAKEPEAPKAPVLPPKTGSTPWEPVEVPKPVYVDAPKAPRPAPEPIVLPEPPRPMTKTPLRPGAVPAVPSAQERPETGKINLDDVLQRRRA</sequence>
<keyword evidence="2" id="KW-1133">Transmembrane helix</keyword>
<protein>
    <submittedName>
        <fullName evidence="3">Uncharacterized protein</fullName>
    </submittedName>
</protein>
<gene>
    <name evidence="3" type="ORF">LJ755_08615</name>
    <name evidence="4" type="ORF">MUK71_12305</name>
</gene>
<dbReference type="AlphaFoldDB" id="A0A9X1M869"/>
<evidence type="ECO:0000313" key="3">
    <source>
        <dbReference type="EMBL" id="MCC3272791.1"/>
    </source>
</evidence>
<evidence type="ECO:0000313" key="5">
    <source>
        <dbReference type="Proteomes" id="UP000829758"/>
    </source>
</evidence>
<feature type="compositionally biased region" description="Pro residues" evidence="1">
    <location>
        <begin position="202"/>
        <end position="218"/>
    </location>
</feature>
<accession>A0A9X1M869</accession>
<feature type="transmembrane region" description="Helical" evidence="2">
    <location>
        <begin position="64"/>
        <end position="85"/>
    </location>
</feature>
<feature type="compositionally biased region" description="Basic and acidic residues" evidence="1">
    <location>
        <begin position="237"/>
        <end position="255"/>
    </location>
</feature>
<evidence type="ECO:0000256" key="2">
    <source>
        <dbReference type="SAM" id="Phobius"/>
    </source>
</evidence>
<keyword evidence="5" id="KW-1185">Reference proteome</keyword>
<keyword evidence="2" id="KW-0472">Membrane</keyword>
<evidence type="ECO:0000256" key="1">
    <source>
        <dbReference type="SAM" id="MobiDB-lite"/>
    </source>
</evidence>